<organism evidence="1 2">
    <name type="scientific">Lederbergia galactosidilytica</name>
    <dbReference type="NCBI Taxonomy" id="217031"/>
    <lineage>
        <taxon>Bacteria</taxon>
        <taxon>Bacillati</taxon>
        <taxon>Bacillota</taxon>
        <taxon>Bacilli</taxon>
        <taxon>Bacillales</taxon>
        <taxon>Bacillaceae</taxon>
        <taxon>Lederbergia</taxon>
    </lineage>
</organism>
<dbReference type="AlphaFoldDB" id="A0A0Q9XTA1"/>
<dbReference type="EMBL" id="LGPB01000113">
    <property type="protein sequence ID" value="KRG11740.1"/>
    <property type="molecule type" value="Genomic_DNA"/>
</dbReference>
<gene>
    <name evidence="1" type="ORF">ACA29_15285</name>
</gene>
<dbReference type="SUPFAM" id="SSF53850">
    <property type="entry name" value="Periplasmic binding protein-like II"/>
    <property type="match status" value="1"/>
</dbReference>
<dbReference type="InterPro" id="IPR006059">
    <property type="entry name" value="SBP"/>
</dbReference>
<dbReference type="PATRIC" id="fig|217031.4.peg.5181"/>
<dbReference type="Proteomes" id="UP000053881">
    <property type="component" value="Unassembled WGS sequence"/>
</dbReference>
<comment type="caution">
    <text evidence="1">The sequence shown here is derived from an EMBL/GenBank/DDBJ whole genome shotgun (WGS) entry which is preliminary data.</text>
</comment>
<protein>
    <submittedName>
        <fullName evidence="1">Uncharacterized protein</fullName>
    </submittedName>
</protein>
<evidence type="ECO:0000313" key="1">
    <source>
        <dbReference type="EMBL" id="KRG11740.1"/>
    </source>
</evidence>
<sequence length="89" mass="10092">MFSINNGIQALPFQSPRALPFQSPRNVMYYNKDIFDMVGEPYPEVGLTWPEAVELARKLTIERDGVQYRGLDIGDAFLGQGDLILAMHF</sequence>
<reference evidence="1 2" key="1">
    <citation type="submission" date="2015-06" db="EMBL/GenBank/DDBJ databases">
        <title>Genome sequencing project of Bacillus galactosidilyticus PL133.</title>
        <authorList>
            <person name="Gaiero J."/>
            <person name="Nicol R."/>
            <person name="Habash M."/>
        </authorList>
    </citation>
    <scope>NUCLEOTIDE SEQUENCE [LARGE SCALE GENOMIC DNA]</scope>
    <source>
        <strain evidence="1 2">PL133</strain>
    </source>
</reference>
<dbReference type="Pfam" id="PF01547">
    <property type="entry name" value="SBP_bac_1"/>
    <property type="match status" value="1"/>
</dbReference>
<dbReference type="Gene3D" id="3.40.190.10">
    <property type="entry name" value="Periplasmic binding protein-like II"/>
    <property type="match status" value="1"/>
</dbReference>
<name>A0A0Q9XTA1_9BACI</name>
<evidence type="ECO:0000313" key="2">
    <source>
        <dbReference type="Proteomes" id="UP000053881"/>
    </source>
</evidence>
<accession>A0A0Q9XTA1</accession>
<proteinExistence type="predicted"/>